<reference evidence="2 3" key="1">
    <citation type="submission" date="2020-12" db="EMBL/GenBank/DDBJ databases">
        <title>De novo assembly of Tibetan sheep genome.</title>
        <authorList>
            <person name="Li X."/>
        </authorList>
    </citation>
    <scope>NUCLEOTIDE SEQUENCE [LARGE SCALE GENOMIC DNA]</scope>
    <source>
        <tissue evidence="2">Heart</tissue>
    </source>
</reference>
<feature type="region of interest" description="Disordered" evidence="1">
    <location>
        <begin position="202"/>
        <end position="237"/>
    </location>
</feature>
<feature type="compositionally biased region" description="Low complexity" evidence="1">
    <location>
        <begin position="107"/>
        <end position="118"/>
    </location>
</feature>
<gene>
    <name evidence="2" type="ORF">JEQ12_000742</name>
</gene>
<feature type="compositionally biased region" description="Polar residues" evidence="1">
    <location>
        <begin position="127"/>
        <end position="136"/>
    </location>
</feature>
<organism evidence="2 3">
    <name type="scientific">Ovis aries</name>
    <name type="common">Sheep</name>
    <dbReference type="NCBI Taxonomy" id="9940"/>
    <lineage>
        <taxon>Eukaryota</taxon>
        <taxon>Metazoa</taxon>
        <taxon>Chordata</taxon>
        <taxon>Craniata</taxon>
        <taxon>Vertebrata</taxon>
        <taxon>Euteleostomi</taxon>
        <taxon>Mammalia</taxon>
        <taxon>Eutheria</taxon>
        <taxon>Laurasiatheria</taxon>
        <taxon>Artiodactyla</taxon>
        <taxon>Ruminantia</taxon>
        <taxon>Pecora</taxon>
        <taxon>Bovidae</taxon>
        <taxon>Caprinae</taxon>
        <taxon>Ovis</taxon>
    </lineage>
</organism>
<proteinExistence type="predicted"/>
<dbReference type="AlphaFoldDB" id="A0A836D6T9"/>
<dbReference type="EMBL" id="JAEMGP010000001">
    <property type="protein sequence ID" value="KAG5215166.1"/>
    <property type="molecule type" value="Genomic_DNA"/>
</dbReference>
<protein>
    <submittedName>
        <fullName evidence="2">Uncharacterized protein</fullName>
    </submittedName>
</protein>
<sequence>MTKAILFLSNELQSKLAPEEGALGSGYLVCSGCEQRSDQVVWEGVTSVHPASPATLATNPPEARSSPYLNPPQPLCPPRSTTERGSVLEPGYLGSSGQWDMMRPQKGSISGDLSSGSSKYQLHSKPTDQTRSGPQNSDFLSIRNLLIRCLLTTVPWSCDWHMLEPEDLGPAKEALGPRALRPPAQQSRFEACCSEQRRALDHGEVGDESVASPQDPAALPVNGHRRPGPAAKGRSDRSIATPCRVTLGLESNVDVSPLALKIVWSFSVTRI</sequence>
<evidence type="ECO:0000313" key="3">
    <source>
        <dbReference type="Proteomes" id="UP000664991"/>
    </source>
</evidence>
<evidence type="ECO:0000256" key="1">
    <source>
        <dbReference type="SAM" id="MobiDB-lite"/>
    </source>
</evidence>
<dbReference type="Proteomes" id="UP000664991">
    <property type="component" value="Unassembled WGS sequence"/>
</dbReference>
<evidence type="ECO:0000313" key="2">
    <source>
        <dbReference type="EMBL" id="KAG5215166.1"/>
    </source>
</evidence>
<feature type="region of interest" description="Disordered" evidence="1">
    <location>
        <begin position="50"/>
        <end position="136"/>
    </location>
</feature>
<comment type="caution">
    <text evidence="2">The sequence shown here is derived from an EMBL/GenBank/DDBJ whole genome shotgun (WGS) entry which is preliminary data.</text>
</comment>
<name>A0A836D6T9_SHEEP</name>
<accession>A0A836D6T9</accession>